<proteinExistence type="predicted"/>
<dbReference type="EMBL" id="BAAFGZ010000165">
    <property type="protein sequence ID" value="GAB0136043.1"/>
    <property type="molecule type" value="Genomic_DNA"/>
</dbReference>
<comment type="caution">
    <text evidence="3">The sequence shown here is derived from an EMBL/GenBank/DDBJ whole genome shotgun (WGS) entry which is preliminary data.</text>
</comment>
<sequence>MTHELLGIIMVQVLFTIDCDGPFSDTGSFSNRVSVKLLHSHWAKTQALRSYLKQRWVAGLALSEAGTRTDLSSTFSAVVKISVLLVLGDLITRRSAEKDTSKGKIKPGAPQRSDPRRE</sequence>
<gene>
    <name evidence="3" type="primary">g4360</name>
    <name evidence="3" type="ORF">EsDP_00004360</name>
</gene>
<dbReference type="Proteomes" id="UP001562357">
    <property type="component" value="Unassembled WGS sequence"/>
</dbReference>
<evidence type="ECO:0000313" key="3">
    <source>
        <dbReference type="EMBL" id="GAB0136043.1"/>
    </source>
</evidence>
<keyword evidence="4" id="KW-1185">Reference proteome</keyword>
<protein>
    <submittedName>
        <fullName evidence="3">Uncharacterized protein</fullName>
    </submittedName>
</protein>
<keyword evidence="2" id="KW-0732">Signal</keyword>
<name>A0ABQ0CRL7_9HYPO</name>
<evidence type="ECO:0000256" key="1">
    <source>
        <dbReference type="SAM" id="MobiDB-lite"/>
    </source>
</evidence>
<organism evidence="3 4">
    <name type="scientific">Epichloe bromicola</name>
    <dbReference type="NCBI Taxonomy" id="79588"/>
    <lineage>
        <taxon>Eukaryota</taxon>
        <taxon>Fungi</taxon>
        <taxon>Dikarya</taxon>
        <taxon>Ascomycota</taxon>
        <taxon>Pezizomycotina</taxon>
        <taxon>Sordariomycetes</taxon>
        <taxon>Hypocreomycetidae</taxon>
        <taxon>Hypocreales</taxon>
        <taxon>Clavicipitaceae</taxon>
        <taxon>Epichloe</taxon>
    </lineage>
</organism>
<evidence type="ECO:0000313" key="4">
    <source>
        <dbReference type="Proteomes" id="UP001562357"/>
    </source>
</evidence>
<feature type="region of interest" description="Disordered" evidence="1">
    <location>
        <begin position="95"/>
        <end position="118"/>
    </location>
</feature>
<feature type="chain" id="PRO_5046771847" evidence="2">
    <location>
        <begin position="20"/>
        <end position="118"/>
    </location>
</feature>
<accession>A0ABQ0CRL7</accession>
<reference evidence="4" key="1">
    <citation type="submission" date="2024-06" db="EMBL/GenBank/DDBJ databases">
        <title>Draft Genome Sequences of Epichloe bromicola Strains Isolated from Elymus ciliaris.</title>
        <authorList>
            <consortium name="Epichloe bromicola genome sequencing consortium"/>
            <person name="Miura A."/>
            <person name="Imano S."/>
            <person name="Ashida A."/>
            <person name="Sato I."/>
            <person name="Chiba S."/>
            <person name="Tanaka A."/>
            <person name="Camagna M."/>
            <person name="Takemoto D."/>
        </authorList>
    </citation>
    <scope>NUCLEOTIDE SEQUENCE [LARGE SCALE GENOMIC DNA]</scope>
    <source>
        <strain evidence="4">DP</strain>
    </source>
</reference>
<feature type="signal peptide" evidence="2">
    <location>
        <begin position="1"/>
        <end position="19"/>
    </location>
</feature>
<evidence type="ECO:0000256" key="2">
    <source>
        <dbReference type="SAM" id="SignalP"/>
    </source>
</evidence>